<dbReference type="STRING" id="760011.Spico_0763"/>
<reference evidence="2" key="1">
    <citation type="submission" date="2011-04" db="EMBL/GenBank/DDBJ databases">
        <title>The complete genome of Spirochaeta coccoides DSM 17374.</title>
        <authorList>
            <person name="Lucas S."/>
            <person name="Copeland A."/>
            <person name="Lapidus A."/>
            <person name="Bruce D."/>
            <person name="Goodwin L."/>
            <person name="Pitluck S."/>
            <person name="Peters L."/>
            <person name="Kyrpides N."/>
            <person name="Mavromatis K."/>
            <person name="Pagani I."/>
            <person name="Ivanova N."/>
            <person name="Ovchinnikova G."/>
            <person name="Lu M."/>
            <person name="Detter J.C."/>
            <person name="Tapia R."/>
            <person name="Han C."/>
            <person name="Land M."/>
            <person name="Hauser L."/>
            <person name="Markowitz V."/>
            <person name="Cheng J.-F."/>
            <person name="Hugenholtz P."/>
            <person name="Woyke T."/>
            <person name="Wu D."/>
            <person name="Spring S."/>
            <person name="Schroeder M."/>
            <person name="Brambilla E."/>
            <person name="Klenk H.-P."/>
            <person name="Eisen J.A."/>
        </authorList>
    </citation>
    <scope>NUCLEOTIDE SEQUENCE [LARGE SCALE GENOMIC DNA]</scope>
    <source>
        <strain evidence="2">ATCC BAA-1237 / DSM 17374 / SPN1</strain>
    </source>
</reference>
<dbReference type="Proteomes" id="UP000007939">
    <property type="component" value="Chromosome"/>
</dbReference>
<proteinExistence type="predicted"/>
<reference evidence="1 2" key="2">
    <citation type="journal article" date="2012" name="Stand. Genomic Sci.">
        <title>Complete genome sequence of the termite hindgut bacterium Spirochaeta coccoides type strain (SPN1(T)), reclassification in the genus Sphaerochaeta as Sphaerochaeta coccoides comb. nov. and emendations of the family Spirochaetaceae and the genus Sphaerochaeta.</title>
        <authorList>
            <person name="Abt B."/>
            <person name="Han C."/>
            <person name="Scheuner C."/>
            <person name="Lu M."/>
            <person name="Lapidus A."/>
            <person name="Nolan M."/>
            <person name="Lucas S."/>
            <person name="Hammon N."/>
            <person name="Deshpande S."/>
            <person name="Cheng J.F."/>
            <person name="Tapia R."/>
            <person name="Goodwin L.A."/>
            <person name="Pitluck S."/>
            <person name="Liolios K."/>
            <person name="Pagani I."/>
            <person name="Ivanova N."/>
            <person name="Mavromatis K."/>
            <person name="Mikhailova N."/>
            <person name="Huntemann M."/>
            <person name="Pati A."/>
            <person name="Chen A."/>
            <person name="Palaniappan K."/>
            <person name="Land M."/>
            <person name="Hauser L."/>
            <person name="Brambilla E.M."/>
            <person name="Rohde M."/>
            <person name="Spring S."/>
            <person name="Gronow S."/>
            <person name="Goker M."/>
            <person name="Woyke T."/>
            <person name="Bristow J."/>
            <person name="Eisen J.A."/>
            <person name="Markowitz V."/>
            <person name="Hugenholtz P."/>
            <person name="Kyrpides N.C."/>
            <person name="Klenk H.P."/>
            <person name="Detter J.C."/>
        </authorList>
    </citation>
    <scope>NUCLEOTIDE SEQUENCE [LARGE SCALE GENOMIC DNA]</scope>
    <source>
        <strain evidence="2">ATCC BAA-1237 / DSM 17374 / SPN1</strain>
    </source>
</reference>
<organism evidence="1 2">
    <name type="scientific">Parasphaerochaeta coccoides (strain ATCC BAA-1237 / DSM 17374 / SPN1)</name>
    <name type="common">Sphaerochaeta coccoides</name>
    <dbReference type="NCBI Taxonomy" id="760011"/>
    <lineage>
        <taxon>Bacteria</taxon>
        <taxon>Pseudomonadati</taxon>
        <taxon>Spirochaetota</taxon>
        <taxon>Spirochaetia</taxon>
        <taxon>Spirochaetales</taxon>
        <taxon>Sphaerochaetaceae</taxon>
        <taxon>Parasphaerochaeta</taxon>
    </lineage>
</organism>
<dbReference type="EMBL" id="CP002659">
    <property type="protein sequence ID" value="AEC01988.1"/>
    <property type="molecule type" value="Genomic_DNA"/>
</dbReference>
<accession>F4GH89</accession>
<dbReference type="RefSeq" id="WP_013739384.1">
    <property type="nucleotide sequence ID" value="NC_015436.1"/>
</dbReference>
<sequence>MMKESMSSRVIQDILTVEEQATALEASAKKKSEDILAQAEMEATAIIRAATDKEKAEGHVRLAQAQALLQEETLKDEGTSDTPLENEATLPAEVVDSIAEEVVSIVLSSRLFSHDMEHI</sequence>
<keyword evidence="2" id="KW-1185">Reference proteome</keyword>
<dbReference type="HOGENOM" id="CLU_2059901_0_0_12"/>
<name>F4GH89_PARC1</name>
<dbReference type="KEGG" id="scc:Spico_0763"/>
<evidence type="ECO:0000313" key="2">
    <source>
        <dbReference type="Proteomes" id="UP000007939"/>
    </source>
</evidence>
<protein>
    <submittedName>
        <fullName evidence="1">Uncharacterized protein</fullName>
    </submittedName>
</protein>
<evidence type="ECO:0000313" key="1">
    <source>
        <dbReference type="EMBL" id="AEC01988.1"/>
    </source>
</evidence>
<gene>
    <name evidence="1" type="ordered locus">Spico_0763</name>
</gene>
<dbReference type="AlphaFoldDB" id="F4GH89"/>